<organism evidence="6 7">
    <name type="scientific">Thalassobaculum litoreum DSM 18839</name>
    <dbReference type="NCBI Taxonomy" id="1123362"/>
    <lineage>
        <taxon>Bacteria</taxon>
        <taxon>Pseudomonadati</taxon>
        <taxon>Pseudomonadota</taxon>
        <taxon>Alphaproteobacteria</taxon>
        <taxon>Rhodospirillales</taxon>
        <taxon>Thalassobaculaceae</taxon>
        <taxon>Thalassobaculum</taxon>
    </lineage>
</organism>
<sequence>MRIAFLGLGLMGEGFTRRLIDLGHDVTGFDPVAERRLAASAWGVTPAETSAAAAEGADLVMTCVTTTDDLEAALFGTDGCAGTMSEAAVLVDFSTTVVARTKAMAGRLKAECGAGWIDAPVSGGPPAARDGKLAIMMGGDEADIARARPVLDQLAASLVHLGPVGAGQVTKMVNQVCVLTNFVVLAEALNLAERGGVDTSRLQAALETGYAGSNLMAAMWPRMMSRDYAPAGYLRQVLKDLDMVHDLAHDLQASIPMSTQAAELFRLMAARGHAEEDGIAVLKLFTGEAV</sequence>
<evidence type="ECO:0000256" key="2">
    <source>
        <dbReference type="ARBA" id="ARBA00023027"/>
    </source>
</evidence>
<dbReference type="EMBL" id="FNBW01000007">
    <property type="protein sequence ID" value="SDF85740.1"/>
    <property type="molecule type" value="Genomic_DNA"/>
</dbReference>
<name>A0A8G2BI88_9PROT</name>
<dbReference type="PIRSF" id="PIRSF000103">
    <property type="entry name" value="HIBADH"/>
    <property type="match status" value="1"/>
</dbReference>
<comment type="caution">
    <text evidence="6">The sequence shown here is derived from an EMBL/GenBank/DDBJ whole genome shotgun (WGS) entry which is preliminary data.</text>
</comment>
<dbReference type="InterPro" id="IPR029154">
    <property type="entry name" value="HIBADH-like_NADP-bd"/>
</dbReference>
<dbReference type="Pfam" id="PF14833">
    <property type="entry name" value="NAD_binding_11"/>
    <property type="match status" value="1"/>
</dbReference>
<dbReference type="InterPro" id="IPR036291">
    <property type="entry name" value="NAD(P)-bd_dom_sf"/>
</dbReference>
<dbReference type="Gene3D" id="1.10.1040.10">
    <property type="entry name" value="N-(1-d-carboxylethyl)-l-norvaline Dehydrogenase, domain 2"/>
    <property type="match status" value="1"/>
</dbReference>
<dbReference type="InterPro" id="IPR015815">
    <property type="entry name" value="HIBADH-related"/>
</dbReference>
<dbReference type="Proteomes" id="UP000198615">
    <property type="component" value="Unassembled WGS sequence"/>
</dbReference>
<dbReference type="InterPro" id="IPR013328">
    <property type="entry name" value="6PGD_dom2"/>
</dbReference>
<evidence type="ECO:0000256" key="1">
    <source>
        <dbReference type="ARBA" id="ARBA00023002"/>
    </source>
</evidence>
<evidence type="ECO:0000313" key="7">
    <source>
        <dbReference type="Proteomes" id="UP000198615"/>
    </source>
</evidence>
<dbReference type="SUPFAM" id="SSF48179">
    <property type="entry name" value="6-phosphogluconate dehydrogenase C-terminal domain-like"/>
    <property type="match status" value="1"/>
</dbReference>
<dbReference type="GO" id="GO:0051287">
    <property type="term" value="F:NAD binding"/>
    <property type="evidence" value="ECO:0007669"/>
    <property type="project" value="InterPro"/>
</dbReference>
<feature type="domain" description="3-hydroxyisobutyrate dehydrogenase-like NAD-binding" evidence="5">
    <location>
        <begin position="165"/>
        <end position="284"/>
    </location>
</feature>
<dbReference type="InterPro" id="IPR008927">
    <property type="entry name" value="6-PGluconate_DH-like_C_sf"/>
</dbReference>
<dbReference type="OrthoDB" id="9812907at2"/>
<keyword evidence="2" id="KW-0520">NAD</keyword>
<evidence type="ECO:0000259" key="5">
    <source>
        <dbReference type="Pfam" id="PF14833"/>
    </source>
</evidence>
<feature type="domain" description="6-phosphogluconate dehydrogenase NADP-binding" evidence="4">
    <location>
        <begin position="2"/>
        <end position="162"/>
    </location>
</feature>
<dbReference type="RefSeq" id="WP_093150827.1">
    <property type="nucleotide sequence ID" value="NZ_FNBW01000007.1"/>
</dbReference>
<dbReference type="SUPFAM" id="SSF51735">
    <property type="entry name" value="NAD(P)-binding Rossmann-fold domains"/>
    <property type="match status" value="1"/>
</dbReference>
<feature type="active site" evidence="3">
    <location>
        <position position="171"/>
    </location>
</feature>
<keyword evidence="7" id="KW-1185">Reference proteome</keyword>
<evidence type="ECO:0000313" key="6">
    <source>
        <dbReference type="EMBL" id="SDF85740.1"/>
    </source>
</evidence>
<dbReference type="GO" id="GO:0050661">
    <property type="term" value="F:NADP binding"/>
    <property type="evidence" value="ECO:0007669"/>
    <property type="project" value="InterPro"/>
</dbReference>
<dbReference type="PANTHER" id="PTHR43060">
    <property type="entry name" value="3-HYDROXYISOBUTYRATE DEHYDROGENASE-LIKE 1, MITOCHONDRIAL-RELATED"/>
    <property type="match status" value="1"/>
</dbReference>
<dbReference type="GO" id="GO:0016491">
    <property type="term" value="F:oxidoreductase activity"/>
    <property type="evidence" value="ECO:0007669"/>
    <property type="project" value="UniProtKB-KW"/>
</dbReference>
<proteinExistence type="predicted"/>
<dbReference type="PANTHER" id="PTHR43060:SF15">
    <property type="entry name" value="3-HYDROXYISOBUTYRATE DEHYDROGENASE-LIKE 1, MITOCHONDRIAL-RELATED"/>
    <property type="match status" value="1"/>
</dbReference>
<keyword evidence="1" id="KW-0560">Oxidoreductase</keyword>
<dbReference type="Pfam" id="PF03446">
    <property type="entry name" value="NAD_binding_2"/>
    <property type="match status" value="1"/>
</dbReference>
<dbReference type="Gene3D" id="3.40.50.720">
    <property type="entry name" value="NAD(P)-binding Rossmann-like Domain"/>
    <property type="match status" value="1"/>
</dbReference>
<dbReference type="AlphaFoldDB" id="A0A8G2BI88"/>
<evidence type="ECO:0000259" key="4">
    <source>
        <dbReference type="Pfam" id="PF03446"/>
    </source>
</evidence>
<reference evidence="6 7" key="1">
    <citation type="submission" date="2016-10" db="EMBL/GenBank/DDBJ databases">
        <authorList>
            <person name="Varghese N."/>
            <person name="Submissions S."/>
        </authorList>
    </citation>
    <scope>NUCLEOTIDE SEQUENCE [LARGE SCALE GENOMIC DNA]</scope>
    <source>
        <strain evidence="6 7">DSM 18839</strain>
    </source>
</reference>
<accession>A0A8G2BI88</accession>
<gene>
    <name evidence="6" type="ORF">SAMN05660686_02566</name>
</gene>
<evidence type="ECO:0000256" key="3">
    <source>
        <dbReference type="PIRSR" id="PIRSR000103-1"/>
    </source>
</evidence>
<dbReference type="InterPro" id="IPR006115">
    <property type="entry name" value="6PGDH_NADP-bd"/>
</dbReference>
<protein>
    <submittedName>
        <fullName evidence="6">3-hydroxyisobutyrate dehydrogenase</fullName>
    </submittedName>
</protein>